<dbReference type="AlphaFoldDB" id="A0A3P1WLX8"/>
<feature type="domain" description="Lantibiotic dehydratase N-terminal" evidence="1">
    <location>
        <begin position="188"/>
        <end position="465"/>
    </location>
</feature>
<name>A0A3P1WLX8_9ACTN</name>
<dbReference type="OrthoDB" id="2442707at2"/>
<evidence type="ECO:0000313" key="3">
    <source>
        <dbReference type="Proteomes" id="UP000280935"/>
    </source>
</evidence>
<gene>
    <name evidence="2" type="ORF">EII35_14700</name>
</gene>
<proteinExistence type="predicted"/>
<sequence length="950" mass="107515">MKSGLWSLSWWGPTSQEVHSIVTYCRRKDWNVVNTNSDFDCDLSVRYPAEESEIFLFRRGGLDFNLLSCLKVPSLIAWSERVEELREDERRARDAFQAVLKKIVAETTSASIARSAKNLRRTVRAGGTLDRAGLNLSRLCAAYPNLATHVDAVESSILKLSSYLDLGESVAELQVRRVREEILRFAKEPRLRKGILLQSNELDHHLDRITGVPNLSEKRMRKIEQTILKYLYRAAAKTSPFGTLGVVGLGSFVMQPLDSPSLVEVDLCQGISSSGEINLALLGHIIHTITETDGMLIDVPLELNKSVLKSGLRYRYVRRSRVGPTDSYQMGLSPRSESVFFLGAEGIIQRVVQLMGDGRKLQAPDIVNELLFDSGVTASVDEILDYIRALVKVGFLVSPIFSVDLANPRPATDFALRLAKIGSVWAQAVSEHILSLQSLVNDYVNAESDSRRILDERMRVEVRGIESAIGVSSEINLTSICFEDVADRGTVCKVDNGWWTHEVLPTLEICGRFLSLFDRSASIRLALKAYFLARYGAGGVVRDVTGFLDEFRQDCFEELQRALLRHRDYSENLTVNPLPNWFDLDDVKFLDDSKQRLQRFLQGAVDQCGPEPWVLELDRNWLNEFLRDMPETAPIQPDPRSFFLQMGLRGNNPYVVINKSYCGMGLQFSRFSKLLDSVVDYEVIDRVRSRNTPFSDSVLMAELRGGMDTTNLNAHPHLTGYELLCPGETSERPVSEQIDLCSLVLKYDPHKGVILWSDERRARVVPVYLGFLLPYLLSPIQQELLLLSPVNMAMPNFFEGVKVNGFRYPRLTVGGVVLQRRTWRFPKKELPDTHTNMKVSARYLLWRDWKRANGIPDQVFLQPQAGRSVDDGEVNRARLNASTKPLFVDFDSEISVRLFDRAIANYSDPIEIVEMLPNPNELLVDRSSGKRYVTEFICDINPPRSWSGMC</sequence>
<organism evidence="2 3">
    <name type="scientific">Arachnia propionica</name>
    <dbReference type="NCBI Taxonomy" id="1750"/>
    <lineage>
        <taxon>Bacteria</taxon>
        <taxon>Bacillati</taxon>
        <taxon>Actinomycetota</taxon>
        <taxon>Actinomycetes</taxon>
        <taxon>Propionibacteriales</taxon>
        <taxon>Propionibacteriaceae</taxon>
        <taxon>Arachnia</taxon>
    </lineage>
</organism>
<reference evidence="2 3" key="1">
    <citation type="submission" date="2018-11" db="EMBL/GenBank/DDBJ databases">
        <title>Genomes From Bacteria Associated with the Canine Oral Cavity: a Test Case for Automated Genome-Based Taxonomic Assignment.</title>
        <authorList>
            <person name="Coil D.A."/>
            <person name="Jospin G."/>
            <person name="Darling A.E."/>
            <person name="Wallis C."/>
            <person name="Davis I.J."/>
            <person name="Harris S."/>
            <person name="Eisen J.A."/>
            <person name="Holcombe L.J."/>
            <person name="O'Flynn C."/>
        </authorList>
    </citation>
    <scope>NUCLEOTIDE SEQUENCE [LARGE SCALE GENOMIC DNA]</scope>
    <source>
        <strain evidence="2 3">OH2822_COT-296</strain>
    </source>
</reference>
<evidence type="ECO:0000313" key="2">
    <source>
        <dbReference type="EMBL" id="RRD47649.1"/>
    </source>
</evidence>
<comment type="caution">
    <text evidence="2">The sequence shown here is derived from an EMBL/GenBank/DDBJ whole genome shotgun (WGS) entry which is preliminary data.</text>
</comment>
<dbReference type="EMBL" id="RQYT01000060">
    <property type="protein sequence ID" value="RRD47649.1"/>
    <property type="molecule type" value="Genomic_DNA"/>
</dbReference>
<dbReference type="Pfam" id="PF04738">
    <property type="entry name" value="Lant_dehydr_N"/>
    <property type="match status" value="2"/>
</dbReference>
<feature type="domain" description="Lantibiotic dehydratase N-terminal" evidence="1">
    <location>
        <begin position="667"/>
        <end position="862"/>
    </location>
</feature>
<accession>A0A3P1WLX8</accession>
<evidence type="ECO:0000259" key="1">
    <source>
        <dbReference type="Pfam" id="PF04738"/>
    </source>
</evidence>
<dbReference type="Proteomes" id="UP000280935">
    <property type="component" value="Unassembled WGS sequence"/>
</dbReference>
<protein>
    <recommendedName>
        <fullName evidence="1">Lantibiotic dehydratase N-terminal domain-containing protein</fullName>
    </recommendedName>
</protein>
<dbReference type="InterPro" id="IPR006827">
    <property type="entry name" value="Lant_deHydtase_N"/>
</dbReference>